<organism evidence="1 2">
    <name type="scientific">Penicillium hordei</name>
    <dbReference type="NCBI Taxonomy" id="40994"/>
    <lineage>
        <taxon>Eukaryota</taxon>
        <taxon>Fungi</taxon>
        <taxon>Dikarya</taxon>
        <taxon>Ascomycota</taxon>
        <taxon>Pezizomycotina</taxon>
        <taxon>Eurotiomycetes</taxon>
        <taxon>Eurotiomycetidae</taxon>
        <taxon>Eurotiales</taxon>
        <taxon>Aspergillaceae</taxon>
        <taxon>Penicillium</taxon>
    </lineage>
</organism>
<comment type="caution">
    <text evidence="1">The sequence shown here is derived from an EMBL/GenBank/DDBJ whole genome shotgun (WGS) entry which is preliminary data.</text>
</comment>
<accession>A0AAD6GZG2</accession>
<proteinExistence type="predicted"/>
<dbReference type="EMBL" id="JAQJAE010000004">
    <property type="protein sequence ID" value="KAJ5597426.1"/>
    <property type="molecule type" value="Genomic_DNA"/>
</dbReference>
<protein>
    <submittedName>
        <fullName evidence="1">Uncharacterized protein</fullName>
    </submittedName>
</protein>
<name>A0AAD6GZG2_9EURO</name>
<reference evidence="1" key="1">
    <citation type="journal article" date="2023" name="IMA Fungus">
        <title>Comparative genomic study of the Penicillium genus elucidates a diverse pangenome and 15 lateral gene transfer events.</title>
        <authorList>
            <person name="Petersen C."/>
            <person name="Sorensen T."/>
            <person name="Nielsen M.R."/>
            <person name="Sondergaard T.E."/>
            <person name="Sorensen J.L."/>
            <person name="Fitzpatrick D.A."/>
            <person name="Frisvad J.C."/>
            <person name="Nielsen K.L."/>
        </authorList>
    </citation>
    <scope>NUCLEOTIDE SEQUENCE</scope>
    <source>
        <strain evidence="1">IBT 12815</strain>
    </source>
</reference>
<keyword evidence="2" id="KW-1185">Reference proteome</keyword>
<reference evidence="1" key="2">
    <citation type="submission" date="2023-01" db="EMBL/GenBank/DDBJ databases">
        <authorList>
            <person name="Petersen C."/>
        </authorList>
    </citation>
    <scope>NUCLEOTIDE SEQUENCE</scope>
    <source>
        <strain evidence="1">IBT 12815</strain>
    </source>
</reference>
<dbReference type="Proteomes" id="UP001213799">
    <property type="component" value="Unassembled WGS sequence"/>
</dbReference>
<gene>
    <name evidence="1" type="ORF">N7537_007510</name>
</gene>
<evidence type="ECO:0000313" key="1">
    <source>
        <dbReference type="EMBL" id="KAJ5597426.1"/>
    </source>
</evidence>
<evidence type="ECO:0000313" key="2">
    <source>
        <dbReference type="Proteomes" id="UP001213799"/>
    </source>
</evidence>
<sequence>MILRENAFKEL</sequence>